<dbReference type="PANTHER" id="PTHR43197:SF1">
    <property type="entry name" value="UTP--GLUCOSE-1-PHOSPHATE URIDYLYLTRANSFERASE"/>
    <property type="match status" value="1"/>
</dbReference>
<comment type="similarity">
    <text evidence="1">Belongs to the UDPGP type 2 family.</text>
</comment>
<feature type="domain" description="Nucleotidyl transferase" evidence="6">
    <location>
        <begin position="34"/>
        <end position="296"/>
    </location>
</feature>
<dbReference type="Pfam" id="PF00483">
    <property type="entry name" value="NTP_transferase"/>
    <property type="match status" value="1"/>
</dbReference>
<dbReference type="EMBL" id="CAEZVC010000022">
    <property type="protein sequence ID" value="CAB4618341.1"/>
    <property type="molecule type" value="Genomic_DNA"/>
</dbReference>
<name>A0A6J5ZQ20_9ZZZZ</name>
<sequence>MAFASRTAAGASTMAPTSLQVPVGRGVVVSRVTKAVIPAAGLGTRFLPATKAQPKEMLPVVDKPAIQYVVEEAVRAGIDDILIISGRGKRSLEDHFDRNVELEHFLEERGKDEALAEVRSIAELAEVHFVRQGEPLGLGHAVSIARKHVGDNPFVVMLGDDIMDERSTVLTDMMAVHDERDAAVIAVSEVSSDQISNYGSIDPEIISDHLVRLRGIVEKPSQNTAPSNLAVMGRYVFTPEIFDALDRVSPGVGGEIQLTDGIALLLADHDVFGWVFSHGRFDIGNKQDYLRATVELAIDREDLGPEFRAFLIDLVDKRLR</sequence>
<dbReference type="EMBL" id="CAEZTY010000007">
    <property type="protein sequence ID" value="CAB4578205.1"/>
    <property type="molecule type" value="Genomic_DNA"/>
</dbReference>
<evidence type="ECO:0000256" key="5">
    <source>
        <dbReference type="ARBA" id="ARBA00048128"/>
    </source>
</evidence>
<reference evidence="7" key="1">
    <citation type="submission" date="2020-05" db="EMBL/GenBank/DDBJ databases">
        <authorList>
            <person name="Chiriac C."/>
            <person name="Salcher M."/>
            <person name="Ghai R."/>
            <person name="Kavagutti S V."/>
        </authorList>
    </citation>
    <scope>NUCLEOTIDE SEQUENCE</scope>
</reference>
<dbReference type="EMBL" id="CAFBRD010000190">
    <property type="protein sequence ID" value="CAB5078872.1"/>
    <property type="molecule type" value="Genomic_DNA"/>
</dbReference>
<dbReference type="EMBL" id="CAEZXY010000053">
    <property type="protein sequence ID" value="CAB4711918.1"/>
    <property type="molecule type" value="Genomic_DNA"/>
</dbReference>
<evidence type="ECO:0000259" key="6">
    <source>
        <dbReference type="Pfam" id="PF00483"/>
    </source>
</evidence>
<dbReference type="InterPro" id="IPR029044">
    <property type="entry name" value="Nucleotide-diphossugar_trans"/>
</dbReference>
<dbReference type="Gene3D" id="3.90.550.10">
    <property type="entry name" value="Spore Coat Polysaccharide Biosynthesis Protein SpsA, Chain A"/>
    <property type="match status" value="1"/>
</dbReference>
<gene>
    <name evidence="9" type="ORF">UFOPK1762_00354</name>
    <name evidence="10" type="ORF">UFOPK1906_00545</name>
    <name evidence="11" type="ORF">UFOPK2624_01162</name>
    <name evidence="12" type="ORF">UFOPK2969_00642</name>
    <name evidence="7" type="ORF">UFOPK3331_01240</name>
    <name evidence="13" type="ORF">UFOPK3785_00454</name>
    <name evidence="14" type="ORF">UFOPK3927_01539</name>
    <name evidence="8" type="ORF">UFOPK4201_01209</name>
    <name evidence="15" type="ORF">UFOPK4371_02030</name>
</gene>
<dbReference type="AlphaFoldDB" id="A0A6J5ZQ20"/>
<evidence type="ECO:0000256" key="1">
    <source>
        <dbReference type="ARBA" id="ARBA00006890"/>
    </source>
</evidence>
<proteinExistence type="inferred from homology"/>
<dbReference type="InterPro" id="IPR005771">
    <property type="entry name" value="GalU_uridylyltTrfase_bac/arc"/>
</dbReference>
<dbReference type="EMBL" id="CAESAL010000045">
    <property type="protein sequence ID" value="CAB4343538.1"/>
    <property type="molecule type" value="Genomic_DNA"/>
</dbReference>
<evidence type="ECO:0000256" key="3">
    <source>
        <dbReference type="ARBA" id="ARBA00022679"/>
    </source>
</evidence>
<keyword evidence="4" id="KW-0548">Nucleotidyltransferase</keyword>
<dbReference type="EMBL" id="CAFAAD010000034">
    <property type="protein sequence ID" value="CAB4789161.1"/>
    <property type="molecule type" value="Genomic_DNA"/>
</dbReference>
<dbReference type="EMBL" id="CAFBNJ010000015">
    <property type="protein sequence ID" value="CAB4945066.1"/>
    <property type="molecule type" value="Genomic_DNA"/>
</dbReference>
<evidence type="ECO:0000256" key="2">
    <source>
        <dbReference type="ARBA" id="ARBA00012415"/>
    </source>
</evidence>
<dbReference type="EC" id="2.7.7.9" evidence="2"/>
<keyword evidence="3" id="KW-0808">Transferase</keyword>
<comment type="catalytic activity">
    <reaction evidence="5">
        <text>alpha-D-glucose 1-phosphate + UTP + H(+) = UDP-alpha-D-glucose + diphosphate</text>
        <dbReference type="Rhea" id="RHEA:19889"/>
        <dbReference type="ChEBI" id="CHEBI:15378"/>
        <dbReference type="ChEBI" id="CHEBI:33019"/>
        <dbReference type="ChEBI" id="CHEBI:46398"/>
        <dbReference type="ChEBI" id="CHEBI:58601"/>
        <dbReference type="ChEBI" id="CHEBI:58885"/>
        <dbReference type="EC" id="2.7.7.9"/>
    </reaction>
</comment>
<protein>
    <recommendedName>
        <fullName evidence="2">UTP--glucose-1-phosphate uridylyltransferase</fullName>
        <ecNumber evidence="2">2.7.7.9</ecNumber>
    </recommendedName>
</protein>
<evidence type="ECO:0000313" key="14">
    <source>
        <dbReference type="EMBL" id="CAB4995168.1"/>
    </source>
</evidence>
<dbReference type="CDD" id="cd02541">
    <property type="entry name" value="UGPase_prokaryotic"/>
    <property type="match status" value="1"/>
</dbReference>
<evidence type="ECO:0000256" key="4">
    <source>
        <dbReference type="ARBA" id="ARBA00022695"/>
    </source>
</evidence>
<dbReference type="GO" id="GO:0003983">
    <property type="term" value="F:UTP:glucose-1-phosphate uridylyltransferase activity"/>
    <property type="evidence" value="ECO:0007669"/>
    <property type="project" value="UniProtKB-EC"/>
</dbReference>
<dbReference type="GO" id="GO:0006011">
    <property type="term" value="P:UDP-alpha-D-glucose metabolic process"/>
    <property type="evidence" value="ECO:0007669"/>
    <property type="project" value="InterPro"/>
</dbReference>
<dbReference type="EMBL" id="CAEUNJ010000051">
    <property type="protein sequence ID" value="CAB4372022.1"/>
    <property type="molecule type" value="Genomic_DNA"/>
</dbReference>
<dbReference type="EMBL" id="CAFBOK010000213">
    <property type="protein sequence ID" value="CAB4995168.1"/>
    <property type="molecule type" value="Genomic_DNA"/>
</dbReference>
<evidence type="ECO:0000313" key="11">
    <source>
        <dbReference type="EMBL" id="CAB4711918.1"/>
    </source>
</evidence>
<evidence type="ECO:0000313" key="10">
    <source>
        <dbReference type="EMBL" id="CAB4618341.1"/>
    </source>
</evidence>
<evidence type="ECO:0000313" key="12">
    <source>
        <dbReference type="EMBL" id="CAB4789161.1"/>
    </source>
</evidence>
<dbReference type="NCBIfam" id="TIGR01099">
    <property type="entry name" value="galU"/>
    <property type="match status" value="1"/>
</dbReference>
<organism evidence="7">
    <name type="scientific">freshwater metagenome</name>
    <dbReference type="NCBI Taxonomy" id="449393"/>
    <lineage>
        <taxon>unclassified sequences</taxon>
        <taxon>metagenomes</taxon>
        <taxon>ecological metagenomes</taxon>
    </lineage>
</organism>
<evidence type="ECO:0000313" key="13">
    <source>
        <dbReference type="EMBL" id="CAB4945066.1"/>
    </source>
</evidence>
<dbReference type="SUPFAM" id="SSF53448">
    <property type="entry name" value="Nucleotide-diphospho-sugar transferases"/>
    <property type="match status" value="1"/>
</dbReference>
<dbReference type="PANTHER" id="PTHR43197">
    <property type="entry name" value="UTP--GLUCOSE-1-PHOSPHATE URIDYLYLTRANSFERASE"/>
    <property type="match status" value="1"/>
</dbReference>
<accession>A0A6J5ZQ20</accession>
<dbReference type="InterPro" id="IPR005835">
    <property type="entry name" value="NTP_transferase_dom"/>
</dbReference>
<evidence type="ECO:0000313" key="15">
    <source>
        <dbReference type="EMBL" id="CAB5078872.1"/>
    </source>
</evidence>
<evidence type="ECO:0000313" key="8">
    <source>
        <dbReference type="EMBL" id="CAB4372022.1"/>
    </source>
</evidence>
<evidence type="ECO:0000313" key="9">
    <source>
        <dbReference type="EMBL" id="CAB4578205.1"/>
    </source>
</evidence>
<evidence type="ECO:0000313" key="7">
    <source>
        <dbReference type="EMBL" id="CAB4343538.1"/>
    </source>
</evidence>